<proteinExistence type="inferred from homology"/>
<protein>
    <recommendedName>
        <fullName evidence="7">MD-2-related lipid-recognition domain-containing protein</fullName>
    </recommendedName>
</protein>
<dbReference type="InterPro" id="IPR003172">
    <property type="entry name" value="ML_dom"/>
</dbReference>
<dbReference type="SUPFAM" id="SSF81296">
    <property type="entry name" value="E set domains"/>
    <property type="match status" value="1"/>
</dbReference>
<sequence length="144" mass="15378">MLCKVLALLLFAACVCAYEDCGSKDGSIVSVTVSNCSNDKKCILKRNTNASIEIGFTTNDDSDVLTSVVHGVILGVPFPFDIPNPDGCKDSGVSCPISAGQTYNYKASLPVLATYPRVTVDVKWELKDKDGNDVVCVLIPSQIK</sequence>
<evidence type="ECO:0000256" key="6">
    <source>
        <dbReference type="SAM" id="SignalP"/>
    </source>
</evidence>
<dbReference type="InterPro" id="IPR014756">
    <property type="entry name" value="Ig_E-set"/>
</dbReference>
<reference evidence="8" key="2">
    <citation type="submission" date="2021-08" db="EMBL/GenBank/DDBJ databases">
        <authorList>
            <person name="Eriksson T."/>
        </authorList>
    </citation>
    <scope>NUCLEOTIDE SEQUENCE</scope>
    <source>
        <strain evidence="8">Stoneville</strain>
        <tissue evidence="8">Whole head</tissue>
    </source>
</reference>
<evidence type="ECO:0000256" key="3">
    <source>
        <dbReference type="ARBA" id="ARBA00022525"/>
    </source>
</evidence>
<feature type="domain" description="MD-2-related lipid-recognition" evidence="7">
    <location>
        <begin position="18"/>
        <end position="141"/>
    </location>
</feature>
<evidence type="ECO:0000313" key="9">
    <source>
        <dbReference type="Proteomes" id="UP000719412"/>
    </source>
</evidence>
<keyword evidence="5" id="KW-1015">Disulfide bond</keyword>
<keyword evidence="3" id="KW-0964">Secreted</keyword>
<evidence type="ECO:0000256" key="1">
    <source>
        <dbReference type="ARBA" id="ARBA00004613"/>
    </source>
</evidence>
<dbReference type="GO" id="GO:0032934">
    <property type="term" value="F:sterol binding"/>
    <property type="evidence" value="ECO:0007669"/>
    <property type="project" value="InterPro"/>
</dbReference>
<gene>
    <name evidence="8" type="ORF">GEV33_011342</name>
</gene>
<dbReference type="InterPro" id="IPR033916">
    <property type="entry name" value="ML_Npc2-like"/>
</dbReference>
<feature type="chain" id="PRO_5035296741" description="MD-2-related lipid-recognition domain-containing protein" evidence="6">
    <location>
        <begin position="18"/>
        <end position="144"/>
    </location>
</feature>
<evidence type="ECO:0000256" key="4">
    <source>
        <dbReference type="ARBA" id="ARBA00022729"/>
    </source>
</evidence>
<dbReference type="SMART" id="SM00737">
    <property type="entry name" value="ML"/>
    <property type="match status" value="1"/>
</dbReference>
<keyword evidence="9" id="KW-1185">Reference proteome</keyword>
<dbReference type="FunFam" id="2.60.40.770:FF:000001">
    <property type="entry name" value="NPC intracellular cholesterol transporter 2"/>
    <property type="match status" value="1"/>
</dbReference>
<accession>A0A8J6H455</accession>
<dbReference type="Proteomes" id="UP000719412">
    <property type="component" value="Unassembled WGS sequence"/>
</dbReference>
<dbReference type="PANTHER" id="PTHR11306:SF36">
    <property type="entry name" value="NIEMANN-PICK TYPE C-2C-RELATED"/>
    <property type="match status" value="1"/>
</dbReference>
<dbReference type="Pfam" id="PF02221">
    <property type="entry name" value="E1_DerP2_DerF2"/>
    <property type="match status" value="1"/>
</dbReference>
<dbReference type="CDD" id="cd00916">
    <property type="entry name" value="Npc2_like"/>
    <property type="match status" value="1"/>
</dbReference>
<dbReference type="GO" id="GO:0005576">
    <property type="term" value="C:extracellular region"/>
    <property type="evidence" value="ECO:0007669"/>
    <property type="project" value="UniProtKB-SubCell"/>
</dbReference>
<organism evidence="8 9">
    <name type="scientific">Tenebrio molitor</name>
    <name type="common">Yellow mealworm beetle</name>
    <dbReference type="NCBI Taxonomy" id="7067"/>
    <lineage>
        <taxon>Eukaryota</taxon>
        <taxon>Metazoa</taxon>
        <taxon>Ecdysozoa</taxon>
        <taxon>Arthropoda</taxon>
        <taxon>Hexapoda</taxon>
        <taxon>Insecta</taxon>
        <taxon>Pterygota</taxon>
        <taxon>Neoptera</taxon>
        <taxon>Endopterygota</taxon>
        <taxon>Coleoptera</taxon>
        <taxon>Polyphaga</taxon>
        <taxon>Cucujiformia</taxon>
        <taxon>Tenebrionidae</taxon>
        <taxon>Tenebrio</taxon>
    </lineage>
</organism>
<feature type="signal peptide" evidence="6">
    <location>
        <begin position="1"/>
        <end position="17"/>
    </location>
</feature>
<comment type="similarity">
    <text evidence="2">Belongs to the NPC2 family.</text>
</comment>
<dbReference type="EMBL" id="JABDTM020026799">
    <property type="protein sequence ID" value="KAH0811450.1"/>
    <property type="molecule type" value="Genomic_DNA"/>
</dbReference>
<keyword evidence="4 6" id="KW-0732">Signal</keyword>
<dbReference type="GO" id="GO:0032367">
    <property type="term" value="P:intracellular cholesterol transport"/>
    <property type="evidence" value="ECO:0007669"/>
    <property type="project" value="InterPro"/>
</dbReference>
<dbReference type="AlphaFoldDB" id="A0A8J6H455"/>
<evidence type="ECO:0000256" key="2">
    <source>
        <dbReference type="ARBA" id="ARBA00006370"/>
    </source>
</evidence>
<evidence type="ECO:0000256" key="5">
    <source>
        <dbReference type="ARBA" id="ARBA00023157"/>
    </source>
</evidence>
<evidence type="ECO:0000259" key="7">
    <source>
        <dbReference type="SMART" id="SM00737"/>
    </source>
</evidence>
<name>A0A8J6H455_TENMO</name>
<dbReference type="Gene3D" id="2.60.40.770">
    <property type="match status" value="1"/>
</dbReference>
<dbReference type="PANTHER" id="PTHR11306">
    <property type="entry name" value="NIEMANN PICK TYPE C2 PROTEIN NPC2-RELATED"/>
    <property type="match status" value="1"/>
</dbReference>
<evidence type="ECO:0000313" key="8">
    <source>
        <dbReference type="EMBL" id="KAH0811450.1"/>
    </source>
</evidence>
<dbReference type="InterPro" id="IPR039670">
    <property type="entry name" value="NPC2-like"/>
</dbReference>
<comment type="caution">
    <text evidence="8">The sequence shown here is derived from an EMBL/GenBank/DDBJ whole genome shotgun (WGS) entry which is preliminary data.</text>
</comment>
<comment type="subcellular location">
    <subcellularLocation>
        <location evidence="1">Secreted</location>
    </subcellularLocation>
</comment>
<reference evidence="8" key="1">
    <citation type="journal article" date="2020" name="J Insects Food Feed">
        <title>The yellow mealworm (Tenebrio molitor) genome: a resource for the emerging insects as food and feed industry.</title>
        <authorList>
            <person name="Eriksson T."/>
            <person name="Andere A."/>
            <person name="Kelstrup H."/>
            <person name="Emery V."/>
            <person name="Picard C."/>
        </authorList>
    </citation>
    <scope>NUCLEOTIDE SEQUENCE</scope>
    <source>
        <strain evidence="8">Stoneville</strain>
        <tissue evidence="8">Whole head</tissue>
    </source>
</reference>